<reference evidence="6 7" key="1">
    <citation type="submission" date="2021-05" db="EMBL/GenBank/DDBJ databases">
        <authorList>
            <person name="Zahm M."/>
            <person name="Klopp C."/>
            <person name="Cabau C."/>
            <person name="Kuhl H."/>
            <person name="Suciu R."/>
            <person name="Ciorpac M."/>
            <person name="Holostenco D."/>
            <person name="Gessner J."/>
            <person name="Wuertz S."/>
            <person name="Hohne C."/>
            <person name="Stock M."/>
            <person name="Gislard M."/>
            <person name="Lluch J."/>
            <person name="Milhes M."/>
            <person name="Lampietro C."/>
            <person name="Lopez Roques C."/>
            <person name="Donnadieu C."/>
            <person name="Du K."/>
            <person name="Schartl M."/>
            <person name="Guiguen Y."/>
        </authorList>
    </citation>
    <scope>NUCLEOTIDE SEQUENCE [LARGE SCALE GENOMIC DNA]</scope>
    <source>
        <strain evidence="6">Hh-F2</strain>
        <tissue evidence="6">Blood</tissue>
    </source>
</reference>
<organism evidence="6 7">
    <name type="scientific">Huso huso</name>
    <name type="common">Beluga</name>
    <name type="synonym">Acipenser huso</name>
    <dbReference type="NCBI Taxonomy" id="61971"/>
    <lineage>
        <taxon>Eukaryota</taxon>
        <taxon>Metazoa</taxon>
        <taxon>Chordata</taxon>
        <taxon>Craniata</taxon>
        <taxon>Vertebrata</taxon>
        <taxon>Euteleostomi</taxon>
        <taxon>Actinopterygii</taxon>
        <taxon>Chondrostei</taxon>
        <taxon>Acipenseriformes</taxon>
        <taxon>Acipenseridae</taxon>
        <taxon>Huso</taxon>
    </lineage>
</organism>
<dbReference type="Pfam" id="PF13855">
    <property type="entry name" value="LRR_8"/>
    <property type="match status" value="1"/>
</dbReference>
<keyword evidence="4" id="KW-0812">Transmembrane</keyword>
<keyword evidence="7" id="KW-1185">Reference proteome</keyword>
<evidence type="ECO:0000256" key="1">
    <source>
        <dbReference type="ARBA" id="ARBA00022614"/>
    </source>
</evidence>
<dbReference type="PANTHER" id="PTHR24369:SF211">
    <property type="entry name" value="LEUCINE-RICH REPEAT-CONTAINING PROTEIN 15-LIKE"/>
    <property type="match status" value="1"/>
</dbReference>
<keyword evidence="1" id="KW-0433">Leucine-rich repeat</keyword>
<accession>A0ABR0YKD3</accession>
<keyword evidence="2" id="KW-0677">Repeat</keyword>
<dbReference type="Gene3D" id="3.80.10.10">
    <property type="entry name" value="Ribonuclease Inhibitor"/>
    <property type="match status" value="1"/>
</dbReference>
<proteinExistence type="predicted"/>
<dbReference type="InterPro" id="IPR003591">
    <property type="entry name" value="Leu-rich_rpt_typical-subtyp"/>
</dbReference>
<dbReference type="SUPFAM" id="SSF52058">
    <property type="entry name" value="L domain-like"/>
    <property type="match status" value="1"/>
</dbReference>
<feature type="region of interest" description="Disordered" evidence="3">
    <location>
        <begin position="539"/>
        <end position="566"/>
    </location>
</feature>
<feature type="chain" id="PRO_5045829977" evidence="5">
    <location>
        <begin position="24"/>
        <end position="801"/>
    </location>
</feature>
<name>A0ABR0YKD3_HUSHU</name>
<sequence length="801" mass="88817">MRLVKSFIATALVVLVLVKSVNPAPSVPVSTTCPESCQCSSALLACNGTGMKYKTVPSVKIKDHFFSVLDFRNNNISSIDTEDWNLYSGGTSLNLANNSLENLPWNAFVGLPNLRHLDVSMNKIEEINSSVFETTPSLHEMNFSYNPMSKVKFTVFKKLPALETLDLSGTRFLDMNVQSFVATQPYMTDLFLPVHIVCCTCNSTNSTTTIHKAVKRMCYQVCRDTHISCGALDNTTLYGYDGTTPDKYTNLSSSFSRTKKLNWADELDMQKLNLLRALIAKQIQERENISEEQASGNMLSTASRENKVQKQTQETTTTQAATTQAATTQMTAESKKIMVPALKQEIDLGKTPDVGSKIAVVLVNGSEGENFKSNKIFPGASHKRRLQRKVNDEIKTAFVFINNTKGEFIPLAEMFPDENSQQGSNASKDMTVKPNVSILLLDTRQNTTSQLVYSRDRSGSPDWSNLKTNMSSVKVDTDHALPLIEGAADSLPPVKNRAMDIIAPVIEKPSRTKLQFNPHESDLPKADINTIAVYPSDTNDGINTMDNNSTPNKSYSHSLTNYTSSSSEQTSTAAITATTEHSLTTVDELSVFISRVNTSHRNESFVADLLKLIDEIQIIVLNKTVLVSILKLIEEDCLQPNQDVACEEGVSNINMLIEQVIDNKDMEAEMNPSQYKHTRLLEAKKISDRSNLILAIAVTTAVVIIIALVCIMEILSQRSQNQDGKTPGGGRPLQRISQIFARNSSVNQASILSVDCLSNHLPSVCLICEVIYFFWRKNMGQAMYDRFSSDEEEIFNKEYVG</sequence>
<evidence type="ECO:0000313" key="7">
    <source>
        <dbReference type="Proteomes" id="UP001369086"/>
    </source>
</evidence>
<evidence type="ECO:0000256" key="4">
    <source>
        <dbReference type="SAM" id="Phobius"/>
    </source>
</evidence>
<feature type="compositionally biased region" description="Polar residues" evidence="3">
    <location>
        <begin position="291"/>
        <end position="303"/>
    </location>
</feature>
<dbReference type="SMART" id="SM00369">
    <property type="entry name" value="LRR_TYP"/>
    <property type="match status" value="3"/>
</dbReference>
<keyword evidence="5" id="KW-0732">Signal</keyword>
<dbReference type="PANTHER" id="PTHR24369">
    <property type="entry name" value="ANTIGEN BSP, PUTATIVE-RELATED"/>
    <property type="match status" value="1"/>
</dbReference>
<feature type="transmembrane region" description="Helical" evidence="4">
    <location>
        <begin position="692"/>
        <end position="715"/>
    </location>
</feature>
<feature type="compositionally biased region" description="Low complexity" evidence="3">
    <location>
        <begin position="311"/>
        <end position="327"/>
    </location>
</feature>
<keyword evidence="4" id="KW-0472">Membrane</keyword>
<feature type="region of interest" description="Disordered" evidence="3">
    <location>
        <begin position="289"/>
        <end position="327"/>
    </location>
</feature>
<keyword evidence="4" id="KW-1133">Transmembrane helix</keyword>
<evidence type="ECO:0000256" key="3">
    <source>
        <dbReference type="SAM" id="MobiDB-lite"/>
    </source>
</evidence>
<feature type="compositionally biased region" description="Low complexity" evidence="3">
    <location>
        <begin position="554"/>
        <end position="566"/>
    </location>
</feature>
<evidence type="ECO:0000313" key="6">
    <source>
        <dbReference type="EMBL" id="KAK6473097.1"/>
    </source>
</evidence>
<feature type="signal peptide" evidence="5">
    <location>
        <begin position="1"/>
        <end position="23"/>
    </location>
</feature>
<dbReference type="EMBL" id="JAHFZB010000028">
    <property type="protein sequence ID" value="KAK6473097.1"/>
    <property type="molecule type" value="Genomic_DNA"/>
</dbReference>
<evidence type="ECO:0000256" key="2">
    <source>
        <dbReference type="ARBA" id="ARBA00022737"/>
    </source>
</evidence>
<dbReference type="PROSITE" id="PS51450">
    <property type="entry name" value="LRR"/>
    <property type="match status" value="1"/>
</dbReference>
<dbReference type="InterPro" id="IPR032675">
    <property type="entry name" value="LRR_dom_sf"/>
</dbReference>
<dbReference type="Proteomes" id="UP001369086">
    <property type="component" value="Unassembled WGS sequence"/>
</dbReference>
<dbReference type="InterPro" id="IPR050541">
    <property type="entry name" value="LRR_TM_domain-containing"/>
</dbReference>
<comment type="caution">
    <text evidence="6">The sequence shown here is derived from an EMBL/GenBank/DDBJ whole genome shotgun (WGS) entry which is preliminary data.</text>
</comment>
<gene>
    <name evidence="6" type="ORF">HHUSO_G27773</name>
</gene>
<feature type="compositionally biased region" description="Polar residues" evidence="3">
    <location>
        <begin position="539"/>
        <end position="553"/>
    </location>
</feature>
<dbReference type="InterPro" id="IPR001611">
    <property type="entry name" value="Leu-rich_rpt"/>
</dbReference>
<evidence type="ECO:0000256" key="5">
    <source>
        <dbReference type="SAM" id="SignalP"/>
    </source>
</evidence>
<protein>
    <submittedName>
        <fullName evidence="6">Leucine-rich repeat-containing protein 37A3-like</fullName>
    </submittedName>
</protein>